<name>A0A3R7CRI0_CLOSI</name>
<dbReference type="Proteomes" id="UP000286415">
    <property type="component" value="Unassembled WGS sequence"/>
</dbReference>
<organism evidence="1 2">
    <name type="scientific">Clonorchis sinensis</name>
    <name type="common">Chinese liver fluke</name>
    <dbReference type="NCBI Taxonomy" id="79923"/>
    <lineage>
        <taxon>Eukaryota</taxon>
        <taxon>Metazoa</taxon>
        <taxon>Spiralia</taxon>
        <taxon>Lophotrochozoa</taxon>
        <taxon>Platyhelminthes</taxon>
        <taxon>Trematoda</taxon>
        <taxon>Digenea</taxon>
        <taxon>Opisthorchiida</taxon>
        <taxon>Opisthorchiata</taxon>
        <taxon>Opisthorchiidae</taxon>
        <taxon>Clonorchis</taxon>
    </lineage>
</organism>
<proteinExistence type="predicted"/>
<evidence type="ECO:0000313" key="2">
    <source>
        <dbReference type="Proteomes" id="UP000286415"/>
    </source>
</evidence>
<reference evidence="1 2" key="2">
    <citation type="journal article" date="2021" name="Genomics">
        <title>High-quality reference genome for Clonorchis sinensis.</title>
        <authorList>
            <person name="Young N.D."/>
            <person name="Stroehlein A.J."/>
            <person name="Kinkar L."/>
            <person name="Wang T."/>
            <person name="Sohn W.M."/>
            <person name="Chang B.C.H."/>
            <person name="Kaur P."/>
            <person name="Weisz D."/>
            <person name="Dudchenko O."/>
            <person name="Aiden E.L."/>
            <person name="Korhonen P.K."/>
            <person name="Gasser R.B."/>
        </authorList>
    </citation>
    <scope>NUCLEOTIDE SEQUENCE [LARGE SCALE GENOMIC DNA]</scope>
    <source>
        <strain evidence="1">Cs-k2</strain>
    </source>
</reference>
<comment type="caution">
    <text evidence="1">The sequence shown here is derived from an EMBL/GenBank/DDBJ whole genome shotgun (WGS) entry which is preliminary data.</text>
</comment>
<evidence type="ECO:0000313" key="1">
    <source>
        <dbReference type="EMBL" id="KAG5449447.1"/>
    </source>
</evidence>
<dbReference type="OrthoDB" id="10051416at2759"/>
<dbReference type="AlphaFoldDB" id="A0A3R7CRI0"/>
<dbReference type="InParanoid" id="A0A3R7CRI0"/>
<keyword evidence="2" id="KW-1185">Reference proteome</keyword>
<dbReference type="EMBL" id="NIRI02000042">
    <property type="protein sequence ID" value="KAG5449447.1"/>
    <property type="molecule type" value="Genomic_DNA"/>
</dbReference>
<sequence length="119" mass="13493">MVAWHPSISVGNLCYAVDDDGDESREQVYSYAVQPRWLEMTQWLERKSINLKVHGSNPTSASRLLLSRFGQPGHISALLLPSAEARHRKDVTNERLYCPETQNVQNVYEGSSAKLLYSE</sequence>
<gene>
    <name evidence="1" type="ORF">CSKR_105529</name>
</gene>
<reference evidence="1 2" key="1">
    <citation type="journal article" date="2018" name="Biotechnol. Adv.">
        <title>Improved genomic resources and new bioinformatic workflow for the carcinogenic parasite Clonorchis sinensis: Biotechnological implications.</title>
        <authorList>
            <person name="Wang D."/>
            <person name="Korhonen P.K."/>
            <person name="Gasser R.B."/>
            <person name="Young N.D."/>
        </authorList>
    </citation>
    <scope>NUCLEOTIDE SEQUENCE [LARGE SCALE GENOMIC DNA]</scope>
    <source>
        <strain evidence="1">Cs-k2</strain>
    </source>
</reference>
<protein>
    <submittedName>
        <fullName evidence="1">Uncharacterized protein</fullName>
    </submittedName>
</protein>
<accession>A0A3R7CRI0</accession>